<name>A0A0D6PB97_9PROT</name>
<dbReference type="Proteomes" id="UP000032680">
    <property type="component" value="Unassembled WGS sequence"/>
</dbReference>
<dbReference type="EMBL" id="BANB01000923">
    <property type="protein sequence ID" value="GAN78483.1"/>
    <property type="molecule type" value="Genomic_DNA"/>
</dbReference>
<gene>
    <name evidence="1" type="ORF">Asru_0926_01</name>
</gene>
<reference evidence="1 2" key="1">
    <citation type="submission" date="2012-11" db="EMBL/GenBank/DDBJ databases">
        <title>Whole genome sequence of Acidisphaera rubrifaciens HS-AP3.</title>
        <authorList>
            <person name="Azuma Y."/>
            <person name="Higashiura N."/>
            <person name="Hirakawa H."/>
            <person name="Matsushita K."/>
        </authorList>
    </citation>
    <scope>NUCLEOTIDE SEQUENCE [LARGE SCALE GENOMIC DNA]</scope>
    <source>
        <strain evidence="1 2">HS-AP3</strain>
    </source>
</reference>
<organism evidence="1 2">
    <name type="scientific">Acidisphaera rubrifaciens HS-AP3</name>
    <dbReference type="NCBI Taxonomy" id="1231350"/>
    <lineage>
        <taxon>Bacteria</taxon>
        <taxon>Pseudomonadati</taxon>
        <taxon>Pseudomonadota</taxon>
        <taxon>Alphaproteobacteria</taxon>
        <taxon>Acetobacterales</taxon>
        <taxon>Acetobacteraceae</taxon>
        <taxon>Acidisphaera</taxon>
    </lineage>
</organism>
<evidence type="ECO:0000313" key="1">
    <source>
        <dbReference type="EMBL" id="GAN78483.1"/>
    </source>
</evidence>
<dbReference type="AlphaFoldDB" id="A0A0D6PB97"/>
<accession>A0A0D6PB97</accession>
<keyword evidence="2" id="KW-1185">Reference proteome</keyword>
<protein>
    <submittedName>
        <fullName evidence="1">Uncharacterized protein</fullName>
    </submittedName>
</protein>
<comment type="caution">
    <text evidence="1">The sequence shown here is derived from an EMBL/GenBank/DDBJ whole genome shotgun (WGS) entry which is preliminary data.</text>
</comment>
<sequence length="91" mass="9978">MAGRNETAGNKGSRKGRGNVAMDLVELVVLLCSLAQPGVCTEKHMVFQSHGSLEQCMKEAPPYLAQWINEHPGVRVARFHCAWPGSEDEKS</sequence>
<proteinExistence type="predicted"/>
<evidence type="ECO:0000313" key="2">
    <source>
        <dbReference type="Proteomes" id="UP000032680"/>
    </source>
</evidence>